<protein>
    <recommendedName>
        <fullName evidence="8">C2H2-type domain-containing protein</fullName>
    </recommendedName>
</protein>
<dbReference type="PROSITE" id="PS00028">
    <property type="entry name" value="ZINC_FINGER_C2H2_1"/>
    <property type="match status" value="1"/>
</dbReference>
<gene>
    <name evidence="9" type="ORF">BO70DRAFT_359231</name>
</gene>
<evidence type="ECO:0000256" key="2">
    <source>
        <dbReference type="ARBA" id="ARBA00022723"/>
    </source>
</evidence>
<keyword evidence="6" id="KW-0539">Nucleus</keyword>
<organism evidence="9 10">
    <name type="scientific">Aspergillus heteromorphus CBS 117.55</name>
    <dbReference type="NCBI Taxonomy" id="1448321"/>
    <lineage>
        <taxon>Eukaryota</taxon>
        <taxon>Fungi</taxon>
        <taxon>Dikarya</taxon>
        <taxon>Ascomycota</taxon>
        <taxon>Pezizomycotina</taxon>
        <taxon>Eurotiomycetes</taxon>
        <taxon>Eurotiomycetidae</taxon>
        <taxon>Eurotiales</taxon>
        <taxon>Aspergillaceae</taxon>
        <taxon>Aspergillus</taxon>
        <taxon>Aspergillus subgen. Circumdati</taxon>
    </lineage>
</organism>
<evidence type="ECO:0000256" key="1">
    <source>
        <dbReference type="ARBA" id="ARBA00004123"/>
    </source>
</evidence>
<accession>A0A317WUP6</accession>
<evidence type="ECO:0000313" key="10">
    <source>
        <dbReference type="Proteomes" id="UP000247233"/>
    </source>
</evidence>
<dbReference type="AlphaFoldDB" id="A0A317WUP6"/>
<dbReference type="EMBL" id="MSFL01000004">
    <property type="protein sequence ID" value="PWY88917.1"/>
    <property type="molecule type" value="Genomic_DNA"/>
</dbReference>
<dbReference type="GO" id="GO:0001228">
    <property type="term" value="F:DNA-binding transcription activator activity, RNA polymerase II-specific"/>
    <property type="evidence" value="ECO:0007669"/>
    <property type="project" value="TreeGrafter"/>
</dbReference>
<dbReference type="PANTHER" id="PTHR24376">
    <property type="entry name" value="ZINC FINGER PROTEIN"/>
    <property type="match status" value="1"/>
</dbReference>
<dbReference type="Proteomes" id="UP000247233">
    <property type="component" value="Unassembled WGS sequence"/>
</dbReference>
<keyword evidence="2" id="KW-0479">Metal-binding</keyword>
<feature type="domain" description="C2H2-type" evidence="8">
    <location>
        <begin position="64"/>
        <end position="85"/>
    </location>
</feature>
<dbReference type="VEuPathDB" id="FungiDB:BO70DRAFT_359231"/>
<comment type="subcellular location">
    <subcellularLocation>
        <location evidence="1">Nucleus</location>
    </subcellularLocation>
</comment>
<comment type="caution">
    <text evidence="9">The sequence shown here is derived from an EMBL/GenBank/DDBJ whole genome shotgun (WGS) entry which is preliminary data.</text>
</comment>
<dbReference type="GeneID" id="37064731"/>
<feature type="compositionally biased region" description="Basic and acidic residues" evidence="7">
    <location>
        <begin position="210"/>
        <end position="222"/>
    </location>
</feature>
<evidence type="ECO:0000256" key="7">
    <source>
        <dbReference type="SAM" id="MobiDB-lite"/>
    </source>
</evidence>
<dbReference type="OrthoDB" id="8117402at2759"/>
<dbReference type="GO" id="GO:0005634">
    <property type="term" value="C:nucleus"/>
    <property type="evidence" value="ECO:0007669"/>
    <property type="project" value="UniProtKB-SubCell"/>
</dbReference>
<feature type="region of interest" description="Disordered" evidence="7">
    <location>
        <begin position="204"/>
        <end position="235"/>
    </location>
</feature>
<evidence type="ECO:0000259" key="8">
    <source>
        <dbReference type="PROSITE" id="PS00028"/>
    </source>
</evidence>
<evidence type="ECO:0000256" key="6">
    <source>
        <dbReference type="ARBA" id="ARBA00023242"/>
    </source>
</evidence>
<sequence>MASQAAPTRVRCTIPKCRLYFASDVAMKKHKVIEHEYCIRCDEDFEDDERYLIHRIQSEKHIVCPMCASEFRCEGGRDTHIRNLHRAHQRVTCVGCKQKFNQASALVRHIEEDDCPEIPMTRLLHEQSKKFIIKEALRTGEGTGLPTLPDPEGVDESEGGVKLTGPLEADDGIGLSHPSLINAPKGAFSSAMLAFEDEEKGGACAANPKSHADTAGKGKEKAQAPPAAFPGDENAPFGKQIDAGYTLRLIDRNWDPTRFFSSLSGLYECPCGKNFKDMRVFEHHMLAKSNARPCLPSLVLHKPGYTPTYPLPRCPGCLRMFKSTAALVAHCESGTIRCNLNDGPKFGDIIDEVSGGFVKAVGLHTDGTVKYEAGKIDVNRSTTIGQDMRERRMW</sequence>
<proteinExistence type="predicted"/>
<keyword evidence="3" id="KW-0677">Repeat</keyword>
<keyword evidence="4" id="KW-0863">Zinc-finger</keyword>
<reference evidence="9 10" key="1">
    <citation type="submission" date="2016-12" db="EMBL/GenBank/DDBJ databases">
        <title>The genomes of Aspergillus section Nigri reveals drivers in fungal speciation.</title>
        <authorList>
            <consortium name="DOE Joint Genome Institute"/>
            <person name="Vesth T.C."/>
            <person name="Nybo J."/>
            <person name="Theobald S."/>
            <person name="Brandl J."/>
            <person name="Frisvad J.C."/>
            <person name="Nielsen K.F."/>
            <person name="Lyhne E.K."/>
            <person name="Kogle M.E."/>
            <person name="Kuo A."/>
            <person name="Riley R."/>
            <person name="Clum A."/>
            <person name="Nolan M."/>
            <person name="Lipzen A."/>
            <person name="Salamov A."/>
            <person name="Henrissat B."/>
            <person name="Wiebenga A."/>
            <person name="De Vries R.P."/>
            <person name="Grigoriev I.V."/>
            <person name="Mortensen U.H."/>
            <person name="Andersen M.R."/>
            <person name="Baker S.E."/>
        </authorList>
    </citation>
    <scope>NUCLEOTIDE SEQUENCE [LARGE SCALE GENOMIC DNA]</scope>
    <source>
        <strain evidence="9 10">CBS 117.55</strain>
    </source>
</reference>
<evidence type="ECO:0000256" key="4">
    <source>
        <dbReference type="ARBA" id="ARBA00022771"/>
    </source>
</evidence>
<dbReference type="GO" id="GO:0000978">
    <property type="term" value="F:RNA polymerase II cis-regulatory region sequence-specific DNA binding"/>
    <property type="evidence" value="ECO:0007669"/>
    <property type="project" value="TreeGrafter"/>
</dbReference>
<dbReference type="RefSeq" id="XP_025402104.1">
    <property type="nucleotide sequence ID" value="XM_025542494.1"/>
</dbReference>
<dbReference type="PANTHER" id="PTHR24376:SF235">
    <property type="entry name" value="C2H2-TYPE DOMAIN-CONTAINING PROTEIN"/>
    <property type="match status" value="1"/>
</dbReference>
<dbReference type="GO" id="GO:0008270">
    <property type="term" value="F:zinc ion binding"/>
    <property type="evidence" value="ECO:0007669"/>
    <property type="project" value="UniProtKB-KW"/>
</dbReference>
<evidence type="ECO:0000256" key="3">
    <source>
        <dbReference type="ARBA" id="ARBA00022737"/>
    </source>
</evidence>
<evidence type="ECO:0000313" key="9">
    <source>
        <dbReference type="EMBL" id="PWY88917.1"/>
    </source>
</evidence>
<keyword evidence="5" id="KW-0862">Zinc</keyword>
<dbReference type="InterPro" id="IPR013087">
    <property type="entry name" value="Znf_C2H2_type"/>
</dbReference>
<name>A0A317WUP6_9EURO</name>
<keyword evidence="10" id="KW-1185">Reference proteome</keyword>
<evidence type="ECO:0000256" key="5">
    <source>
        <dbReference type="ARBA" id="ARBA00022833"/>
    </source>
</evidence>
<dbReference type="Gene3D" id="3.30.160.60">
    <property type="entry name" value="Classic Zinc Finger"/>
    <property type="match status" value="1"/>
</dbReference>
<dbReference type="SMART" id="SM00355">
    <property type="entry name" value="ZnF_C2H2"/>
    <property type="match status" value="4"/>
</dbReference>
<dbReference type="Pfam" id="PF24666">
    <property type="entry name" value="zf-C2H2_fungi_2"/>
    <property type="match status" value="1"/>
</dbReference>